<dbReference type="InterPro" id="IPR002934">
    <property type="entry name" value="Polymerase_NTP_transf_dom"/>
</dbReference>
<evidence type="ECO:0000256" key="1">
    <source>
        <dbReference type="ARBA" id="ARBA00022679"/>
    </source>
</evidence>
<dbReference type="SUPFAM" id="SSF81301">
    <property type="entry name" value="Nucleotidyltransferase"/>
    <property type="match status" value="1"/>
</dbReference>
<evidence type="ECO:0000313" key="4">
    <source>
        <dbReference type="EMBL" id="KRL20346.1"/>
    </source>
</evidence>
<dbReference type="EMBL" id="AZEB01000029">
    <property type="protein sequence ID" value="KRL20346.1"/>
    <property type="molecule type" value="Genomic_DNA"/>
</dbReference>
<reference evidence="4 5" key="1">
    <citation type="journal article" date="2015" name="Genome Announc.">
        <title>Expanding the biotechnology potential of lactobacilli through comparative genomics of 213 strains and associated genera.</title>
        <authorList>
            <person name="Sun Z."/>
            <person name="Harris H.M."/>
            <person name="McCann A."/>
            <person name="Guo C."/>
            <person name="Argimon S."/>
            <person name="Zhang W."/>
            <person name="Yang X."/>
            <person name="Jeffery I.B."/>
            <person name="Cooney J.C."/>
            <person name="Kagawa T.F."/>
            <person name="Liu W."/>
            <person name="Song Y."/>
            <person name="Salvetti E."/>
            <person name="Wrobel A."/>
            <person name="Rasinkangas P."/>
            <person name="Parkhill J."/>
            <person name="Rea M.C."/>
            <person name="O'Sullivan O."/>
            <person name="Ritari J."/>
            <person name="Douillard F.P."/>
            <person name="Paul Ross R."/>
            <person name="Yang R."/>
            <person name="Briner A.E."/>
            <person name="Felis G.E."/>
            <person name="de Vos W.M."/>
            <person name="Barrangou R."/>
            <person name="Klaenhammer T.R."/>
            <person name="Caufield P.W."/>
            <person name="Cui Y."/>
            <person name="Zhang H."/>
            <person name="O'Toole P.W."/>
        </authorList>
    </citation>
    <scope>NUCLEOTIDE SEQUENCE [LARGE SCALE GENOMIC DNA]</scope>
    <source>
        <strain evidence="4 5">DSM 19906</strain>
    </source>
</reference>
<dbReference type="PATRIC" id="fig|1423766.4.peg.1623"/>
<proteinExistence type="predicted"/>
<dbReference type="Proteomes" id="UP000051439">
    <property type="component" value="Unassembled WGS sequence"/>
</dbReference>
<dbReference type="CDD" id="cd05403">
    <property type="entry name" value="NT_KNTase_like"/>
    <property type="match status" value="1"/>
</dbReference>
<evidence type="ECO:0000259" key="2">
    <source>
        <dbReference type="Pfam" id="PF01909"/>
    </source>
</evidence>
<comment type="caution">
    <text evidence="4">The sequence shown here is derived from an EMBL/GenBank/DDBJ whole genome shotgun (WGS) entry which is preliminary data.</text>
</comment>
<protein>
    <submittedName>
        <fullName evidence="4">Nucleotidyltransferase domain protein</fullName>
    </submittedName>
</protein>
<dbReference type="AlphaFoldDB" id="A0A0R1NSA3"/>
<feature type="domain" description="Adenylyltransferase AadA C-terminal" evidence="3">
    <location>
        <begin position="149"/>
        <end position="251"/>
    </location>
</feature>
<feature type="domain" description="Polymerase nucleotidyl transferase" evidence="2">
    <location>
        <begin position="13"/>
        <end position="60"/>
    </location>
</feature>
<name>A0A0R1NSA3_9LACO</name>
<dbReference type="InterPro" id="IPR025184">
    <property type="entry name" value="AadA_C"/>
</dbReference>
<dbReference type="Gene3D" id="3.30.460.10">
    <property type="entry name" value="Beta Polymerase, domain 2"/>
    <property type="match status" value="1"/>
</dbReference>
<dbReference type="Pfam" id="PF01909">
    <property type="entry name" value="NTP_transf_2"/>
    <property type="match status" value="1"/>
</dbReference>
<accession>A0A0R1NSA3</accession>
<keyword evidence="1 4" id="KW-0808">Transferase</keyword>
<sequence>MAQTSQLLERLKKEYTRILKDNMVGIYLHGSYVMGSYNEEVSDLDYIVVVKEPLNFNDKKRLMNVTIKKLWPLSPRKGLEFHVLLLADTTHFTDPLPFDFHFSETHLSEYAFNPDKYIKTMHGKDPDLAAHITILNHYGQELIGKPIEEVFSDVPSADYWHSITADVNDANQEILIHPMYIVLNLCRVLAYKQDHLTVSKLAGGEWGLKCLPEKYHFIIQAALARYTLASSKDPFNSISAAQLDQFAFLMLQKIGPAH</sequence>
<keyword evidence="5" id="KW-1185">Reference proteome</keyword>
<organism evidence="4 5">
    <name type="scientific">Lentilactobacillus kisonensis DSM 19906 = JCM 15041</name>
    <dbReference type="NCBI Taxonomy" id="1423766"/>
    <lineage>
        <taxon>Bacteria</taxon>
        <taxon>Bacillati</taxon>
        <taxon>Bacillota</taxon>
        <taxon>Bacilli</taxon>
        <taxon>Lactobacillales</taxon>
        <taxon>Lactobacillaceae</taxon>
        <taxon>Lentilactobacillus</taxon>
    </lineage>
</organism>
<evidence type="ECO:0000313" key="5">
    <source>
        <dbReference type="Proteomes" id="UP000051439"/>
    </source>
</evidence>
<gene>
    <name evidence="4" type="ORF">FC98_GL001568</name>
</gene>
<dbReference type="InterPro" id="IPR043519">
    <property type="entry name" value="NT_sf"/>
</dbReference>
<dbReference type="Pfam" id="PF13427">
    <property type="entry name" value="AadA_C"/>
    <property type="match status" value="1"/>
</dbReference>
<evidence type="ECO:0000259" key="3">
    <source>
        <dbReference type="Pfam" id="PF13427"/>
    </source>
</evidence>
<dbReference type="RefSeq" id="WP_008856710.1">
    <property type="nucleotide sequence ID" value="NZ_AZEB01000029.1"/>
</dbReference>
<dbReference type="GO" id="GO:0016779">
    <property type="term" value="F:nucleotidyltransferase activity"/>
    <property type="evidence" value="ECO:0007669"/>
    <property type="project" value="InterPro"/>
</dbReference>